<accession>A0A7S5R8V3</accession>
<organism evidence="1 2">
    <name type="scientific">Rhizobium phage RHph_N37</name>
    <dbReference type="NCBI Taxonomy" id="2509749"/>
    <lineage>
        <taxon>Viruses</taxon>
        <taxon>Duplodnaviria</taxon>
        <taxon>Heunggongvirae</taxon>
        <taxon>Uroviricota</taxon>
        <taxon>Caudoviricetes</taxon>
        <taxon>Autographivirales</taxon>
        <taxon>Dunnvirinae</taxon>
        <taxon>Cuernavacavirus</taxon>
        <taxon>Cuernavacavirus RHphN37</taxon>
    </lineage>
</organism>
<dbReference type="EMBL" id="MN988528">
    <property type="protein sequence ID" value="QIG73108.1"/>
    <property type="molecule type" value="Genomic_DNA"/>
</dbReference>
<sequence>MKPTSQSGILTEFYNHYSMWIRAGAPVRDDIPFVRNDGLCYNLVCWLRHTQTRRSVSSRMDIHPSDEMEMQFVAAGYRKEFPFNRHWYSYKEESAYSQCHLNKDRVEWVLRHSDLVE</sequence>
<evidence type="ECO:0000313" key="2">
    <source>
        <dbReference type="Proteomes" id="UP000642258"/>
    </source>
</evidence>
<reference evidence="1 2" key="1">
    <citation type="submission" date="2020-01" db="EMBL/GenBank/DDBJ databases">
        <title>Patterns of diversity and host range of bacteriophage communities associated with bean-nodulatin bacteria.</title>
        <authorList>
            <person name="Vann Cauwenberghe J."/>
            <person name="Santamaria R.I."/>
            <person name="Bustos P."/>
            <person name="Juarez S."/>
            <person name="Gonzalez V."/>
        </authorList>
    </citation>
    <scope>NUCLEOTIDE SEQUENCE [LARGE SCALE GENOMIC DNA]</scope>
</reference>
<protein>
    <submittedName>
        <fullName evidence="1">Uncharacterized protein</fullName>
    </submittedName>
</protein>
<gene>
    <name evidence="1" type="ORF">EVC00_002</name>
</gene>
<name>A0A7S5R8V3_9CAUD</name>
<dbReference type="Proteomes" id="UP000642258">
    <property type="component" value="Segment"/>
</dbReference>
<evidence type="ECO:0000313" key="1">
    <source>
        <dbReference type="EMBL" id="QIG73108.1"/>
    </source>
</evidence>
<proteinExistence type="predicted"/>
<keyword evidence="2" id="KW-1185">Reference proteome</keyword>